<proteinExistence type="predicted"/>
<dbReference type="SUPFAM" id="SSF57535">
    <property type="entry name" value="Complement control module/SCR domain"/>
    <property type="match status" value="1"/>
</dbReference>
<dbReference type="Gene3D" id="1.10.530.10">
    <property type="match status" value="1"/>
</dbReference>
<keyword evidence="7" id="KW-0326">Glycosidase</keyword>
<evidence type="ECO:0000256" key="5">
    <source>
        <dbReference type="ARBA" id="ARBA00022801"/>
    </source>
</evidence>
<reference evidence="9" key="1">
    <citation type="submission" date="2022-03" db="EMBL/GenBank/DDBJ databases">
        <authorList>
            <person name="Martin C."/>
        </authorList>
    </citation>
    <scope>NUCLEOTIDE SEQUENCE</scope>
</reference>
<dbReference type="InterPro" id="IPR008597">
    <property type="entry name" value="Invert_lysozyme"/>
</dbReference>
<evidence type="ECO:0000256" key="2">
    <source>
        <dbReference type="ARBA" id="ARBA00012732"/>
    </source>
</evidence>
<keyword evidence="6" id="KW-1015">Disulfide bond</keyword>
<dbReference type="EC" id="3.2.1.17" evidence="2"/>
<evidence type="ECO:0000256" key="3">
    <source>
        <dbReference type="ARBA" id="ARBA00022529"/>
    </source>
</evidence>
<dbReference type="PROSITE" id="PS51909">
    <property type="entry name" value="LYSOZYME_I"/>
    <property type="match status" value="1"/>
</dbReference>
<evidence type="ECO:0000256" key="8">
    <source>
        <dbReference type="PROSITE-ProRule" id="PRU00302"/>
    </source>
</evidence>
<evidence type="ECO:0000313" key="10">
    <source>
        <dbReference type="Proteomes" id="UP000749559"/>
    </source>
</evidence>
<evidence type="ECO:0000256" key="6">
    <source>
        <dbReference type="ARBA" id="ARBA00023157"/>
    </source>
</evidence>
<name>A0A8J1URM1_OWEFU</name>
<comment type="caution">
    <text evidence="8">Lacks conserved residue(s) required for the propagation of feature annotation.</text>
</comment>
<evidence type="ECO:0000256" key="7">
    <source>
        <dbReference type="ARBA" id="ARBA00023295"/>
    </source>
</evidence>
<keyword evidence="3" id="KW-0929">Antimicrobial</keyword>
<evidence type="ECO:0000313" key="9">
    <source>
        <dbReference type="EMBL" id="CAH1779939.1"/>
    </source>
</evidence>
<evidence type="ECO:0000256" key="1">
    <source>
        <dbReference type="ARBA" id="ARBA00000632"/>
    </source>
</evidence>
<dbReference type="OrthoDB" id="6337871at2759"/>
<sequence length="322" mass="35782">MLLIRWTSILVIILHSKEASFGFYLRDELQCAPIDKTIPGTAVPNHIMGELCLKCLCKEMGCQQFIGRCHGDDVPESPKICGPYRIMPDYYIDCSYGTRLGYEACSQQLTCSERCIHSYMKRYANPCDSSRDITCEDYIRYHLGGPRGCNNTHDDFNQARIDSVLSCVAEGGPPMVTTTEPPPPSTDCPKRENPENGKVMVKCLNDGCKLRYKCNKCHAPVGKPTKQTCIKGVGWSGDPVTCERLSCKLLQPTGAKEAFIISINNVPHEGNKVEFGKCGDVVRFDCPKGQHVVENDINKRECDKKGIWKPSGIPSCTSTITK</sequence>
<dbReference type="AlphaFoldDB" id="A0A8J1URM1"/>
<comment type="catalytic activity">
    <reaction evidence="1">
        <text>Hydrolysis of (1-&gt;4)-beta-linkages between N-acetylmuramic acid and N-acetyl-D-glucosamine residues in a peptidoglycan and between N-acetyl-D-glucosamine residues in chitodextrins.</text>
        <dbReference type="EC" id="3.2.1.17"/>
    </reaction>
</comment>
<evidence type="ECO:0000256" key="4">
    <source>
        <dbReference type="ARBA" id="ARBA00022638"/>
    </source>
</evidence>
<keyword evidence="10" id="KW-1185">Reference proteome</keyword>
<protein>
    <recommendedName>
        <fullName evidence="2">lysozyme</fullName>
        <ecNumber evidence="2">3.2.1.17</ecNumber>
    </recommendedName>
</protein>
<dbReference type="Proteomes" id="UP000749559">
    <property type="component" value="Unassembled WGS sequence"/>
</dbReference>
<gene>
    <name evidence="9" type="ORF">OFUS_LOCUS6695</name>
</gene>
<accession>A0A8J1URM1</accession>
<dbReference type="EMBL" id="CAIIXF020000003">
    <property type="protein sequence ID" value="CAH1779939.1"/>
    <property type="molecule type" value="Genomic_DNA"/>
</dbReference>
<dbReference type="InterPro" id="IPR035976">
    <property type="entry name" value="Sushi/SCR/CCP_sf"/>
</dbReference>
<comment type="caution">
    <text evidence="9">The sequence shown here is derived from an EMBL/GenBank/DDBJ whole genome shotgun (WGS) entry which is preliminary data.</text>
</comment>
<keyword evidence="4" id="KW-0081">Bacteriolytic enzyme</keyword>
<dbReference type="PROSITE" id="PS50923">
    <property type="entry name" value="SUSHI"/>
    <property type="match status" value="1"/>
</dbReference>
<organism evidence="9 10">
    <name type="scientific">Owenia fusiformis</name>
    <name type="common">Polychaete worm</name>
    <dbReference type="NCBI Taxonomy" id="6347"/>
    <lineage>
        <taxon>Eukaryota</taxon>
        <taxon>Metazoa</taxon>
        <taxon>Spiralia</taxon>
        <taxon>Lophotrochozoa</taxon>
        <taxon>Annelida</taxon>
        <taxon>Polychaeta</taxon>
        <taxon>Sedentaria</taxon>
        <taxon>Canalipalpata</taxon>
        <taxon>Sabellida</taxon>
        <taxon>Oweniida</taxon>
        <taxon>Oweniidae</taxon>
        <taxon>Owenia</taxon>
    </lineage>
</organism>
<dbReference type="InterPro" id="IPR000436">
    <property type="entry name" value="Sushi_SCR_CCP_dom"/>
</dbReference>
<dbReference type="GO" id="GO:0042742">
    <property type="term" value="P:defense response to bacterium"/>
    <property type="evidence" value="ECO:0007669"/>
    <property type="project" value="UniProtKB-KW"/>
</dbReference>
<dbReference type="GO" id="GO:0031640">
    <property type="term" value="P:killing of cells of another organism"/>
    <property type="evidence" value="ECO:0007669"/>
    <property type="project" value="UniProtKB-KW"/>
</dbReference>
<dbReference type="GO" id="GO:0003796">
    <property type="term" value="F:lysozyme activity"/>
    <property type="evidence" value="ECO:0007669"/>
    <property type="project" value="UniProtKB-EC"/>
</dbReference>
<dbReference type="Pfam" id="PF05497">
    <property type="entry name" value="Destabilase"/>
    <property type="match status" value="1"/>
</dbReference>
<dbReference type="PANTHER" id="PTHR11195">
    <property type="entry name" value="DESTABILASE-RELATED"/>
    <property type="match status" value="1"/>
</dbReference>
<keyword evidence="8" id="KW-0768">Sushi</keyword>
<dbReference type="PANTHER" id="PTHR11195:SF13">
    <property type="entry name" value="INVERTEBRATE-TYPE LYSOZYME 2-RELATED"/>
    <property type="match status" value="1"/>
</dbReference>
<keyword evidence="5" id="KW-0378">Hydrolase</keyword>